<proteinExistence type="predicted"/>
<gene>
    <name evidence="1" type="ORF">BJY18_005703</name>
</gene>
<dbReference type="RefSeq" id="WP_184782940.1">
    <property type="nucleotide sequence ID" value="NZ_JACHMG010000001.1"/>
</dbReference>
<evidence type="ECO:0000313" key="1">
    <source>
        <dbReference type="EMBL" id="MBB4688218.1"/>
    </source>
</evidence>
<dbReference type="InterPro" id="IPR007325">
    <property type="entry name" value="KFase/CYL"/>
</dbReference>
<dbReference type="PANTHER" id="PTHR34861">
    <property type="match status" value="1"/>
</dbReference>
<accession>A0A840J489</accession>
<comment type="caution">
    <text evidence="1">The sequence shown here is derived from an EMBL/GenBank/DDBJ whole genome shotgun (WGS) entry which is preliminary data.</text>
</comment>
<reference evidence="1 2" key="1">
    <citation type="submission" date="2020-08" db="EMBL/GenBank/DDBJ databases">
        <title>Sequencing the genomes of 1000 actinobacteria strains.</title>
        <authorList>
            <person name="Klenk H.-P."/>
        </authorList>
    </citation>
    <scope>NUCLEOTIDE SEQUENCE [LARGE SCALE GENOMIC DNA]</scope>
    <source>
        <strain evidence="1 2">DSM 45859</strain>
    </source>
</reference>
<dbReference type="AlphaFoldDB" id="A0A840J489"/>
<dbReference type="Gene3D" id="3.50.30.50">
    <property type="entry name" value="Putative cyclase"/>
    <property type="match status" value="1"/>
</dbReference>
<organism evidence="1 2">
    <name type="scientific">Amycolatopsis jiangsuensis</name>
    <dbReference type="NCBI Taxonomy" id="1181879"/>
    <lineage>
        <taxon>Bacteria</taxon>
        <taxon>Bacillati</taxon>
        <taxon>Actinomycetota</taxon>
        <taxon>Actinomycetes</taxon>
        <taxon>Pseudonocardiales</taxon>
        <taxon>Pseudonocardiaceae</taxon>
        <taxon>Amycolatopsis</taxon>
    </lineage>
</organism>
<dbReference type="EMBL" id="JACHMG010000001">
    <property type="protein sequence ID" value="MBB4688218.1"/>
    <property type="molecule type" value="Genomic_DNA"/>
</dbReference>
<keyword evidence="2" id="KW-1185">Reference proteome</keyword>
<sequence length="267" mass="28016">MLIDELTSSFRPVDLAQPLHPAIPTSPNHPGYRHSLLRRHGDTVREDGSSGANDLLVLGSHTGTHIDALSHISHRGQLHGGADAAEAARGGRFSVHGVETIAPMLRRAVLLDLPALHGVTRLDAGYGISPDELAAATELAGTRLRSGDIALVRTGWSQLWEQPSAFLGTDTGVPGPTADAARWLAEQQVAVTGSDTTAYEHIRPGTGHARLPAHVVLLVDNGIPIIEMLQLERLAATGHRVAAMVLAPLPLVGATGSPVRPVALVPA</sequence>
<name>A0A840J489_9PSEU</name>
<protein>
    <submittedName>
        <fullName evidence="1">Kynurenine formamidase</fullName>
    </submittedName>
</protein>
<dbReference type="GO" id="GO:0004061">
    <property type="term" value="F:arylformamidase activity"/>
    <property type="evidence" value="ECO:0007669"/>
    <property type="project" value="InterPro"/>
</dbReference>
<dbReference type="GO" id="GO:0019441">
    <property type="term" value="P:L-tryptophan catabolic process to kynurenine"/>
    <property type="evidence" value="ECO:0007669"/>
    <property type="project" value="InterPro"/>
</dbReference>
<dbReference type="InterPro" id="IPR037175">
    <property type="entry name" value="KFase_sf"/>
</dbReference>
<dbReference type="Pfam" id="PF04199">
    <property type="entry name" value="Cyclase"/>
    <property type="match status" value="1"/>
</dbReference>
<evidence type="ECO:0000313" key="2">
    <source>
        <dbReference type="Proteomes" id="UP000581769"/>
    </source>
</evidence>
<dbReference type="SUPFAM" id="SSF102198">
    <property type="entry name" value="Putative cyclase"/>
    <property type="match status" value="1"/>
</dbReference>
<dbReference type="Proteomes" id="UP000581769">
    <property type="component" value="Unassembled WGS sequence"/>
</dbReference>
<dbReference type="PANTHER" id="PTHR34861:SF10">
    <property type="entry name" value="CYCLASE"/>
    <property type="match status" value="1"/>
</dbReference>